<dbReference type="RefSeq" id="WP_260997459.1">
    <property type="nucleotide sequence ID" value="NZ_CP054475.1"/>
</dbReference>
<gene>
    <name evidence="1" type="ORF">HUF19_15410</name>
</gene>
<keyword evidence="2" id="KW-1185">Reference proteome</keyword>
<reference evidence="2" key="1">
    <citation type="submission" date="2020-06" db="EMBL/GenBank/DDBJ databases">
        <title>Thalassolituus marinus alknpb1M-1, a hydrocarbon-degrading bacterium isolated from the deep-sea overlying water using an in-situ strategy from the South China Sea basin.</title>
        <authorList>
            <person name="Dong C."/>
            <person name="Chen Y."/>
            <person name="Shao Z."/>
        </authorList>
    </citation>
    <scope>NUCLEOTIDE SEQUENCE [LARGE SCALE GENOMIC DNA]</scope>
    <source>
        <strain evidence="2">alknpb1M-1</strain>
    </source>
</reference>
<proteinExistence type="predicted"/>
<evidence type="ECO:0000313" key="1">
    <source>
        <dbReference type="EMBL" id="UXD88736.1"/>
    </source>
</evidence>
<name>A0ABY6AEL3_9GAMM</name>
<dbReference type="Proteomes" id="UP001065322">
    <property type="component" value="Chromosome"/>
</dbReference>
<protein>
    <submittedName>
        <fullName evidence="1">Uncharacterized protein</fullName>
    </submittedName>
</protein>
<dbReference type="EMBL" id="CP054475">
    <property type="protein sequence ID" value="UXD88736.1"/>
    <property type="molecule type" value="Genomic_DNA"/>
</dbReference>
<evidence type="ECO:0000313" key="2">
    <source>
        <dbReference type="Proteomes" id="UP001065322"/>
    </source>
</evidence>
<accession>A0ABY6AEL3</accession>
<sequence>MKVWISLGLLIAFVLLVGLLLGSRQQPVAIVSQESLPIVAASVSSEPVKAPVIQAPQPLPAAMQQAMTQVAAAYQISSQYPSYSMPLGSQQTELLQPNAGAHSVRDLNTVGLPGQLSIQLSAYRYRQEEPIEADITLSGDDALFSQLSGLSLSVRDNNNAVLLMPQTDVQNSQAQNTQAGNNSSEQRLQTRFSSSDNWPTELNLVAELQLSDGSTLRQSAPFQVFTAVAEITGTGTPYVDDNELVIPVEIDKAAAGYYKLAASLHYADKKPLAYLQGKGRIGSSGTLELRVHGSLLYNLDGIQNLWIGNLQLRKMPEKPGPEVQWGFSRDDFYAVKNVDPSRFSPIPFQDEQTLSRLQFLQSLGSPQ</sequence>
<organism evidence="1 2">
    <name type="scientific">Thalassolituus hydrocarboniclasticus</name>
    <dbReference type="NCBI Taxonomy" id="2742796"/>
    <lineage>
        <taxon>Bacteria</taxon>
        <taxon>Pseudomonadati</taxon>
        <taxon>Pseudomonadota</taxon>
        <taxon>Gammaproteobacteria</taxon>
        <taxon>Oceanospirillales</taxon>
        <taxon>Oceanospirillaceae</taxon>
        <taxon>Thalassolituus</taxon>
    </lineage>
</organism>